<comment type="caution">
    <text evidence="1">The sequence shown here is derived from an EMBL/GenBank/DDBJ whole genome shotgun (WGS) entry which is preliminary data.</text>
</comment>
<organism evidence="1 2">
    <name type="scientific">Micromonospora luteifusca</name>
    <dbReference type="NCBI Taxonomy" id="709860"/>
    <lineage>
        <taxon>Bacteria</taxon>
        <taxon>Bacillati</taxon>
        <taxon>Actinomycetota</taxon>
        <taxon>Actinomycetes</taxon>
        <taxon>Micromonosporales</taxon>
        <taxon>Micromonosporaceae</taxon>
        <taxon>Micromonospora</taxon>
    </lineage>
</organism>
<evidence type="ECO:0000313" key="1">
    <source>
        <dbReference type="EMBL" id="MBM7494085.1"/>
    </source>
</evidence>
<dbReference type="Proteomes" id="UP000764837">
    <property type="component" value="Unassembled WGS sequence"/>
</dbReference>
<proteinExistence type="predicted"/>
<keyword evidence="2" id="KW-1185">Reference proteome</keyword>
<dbReference type="EMBL" id="JAFBBP010000001">
    <property type="protein sequence ID" value="MBM7494085.1"/>
    <property type="molecule type" value="Genomic_DNA"/>
</dbReference>
<reference evidence="1 2" key="1">
    <citation type="submission" date="2021-01" db="EMBL/GenBank/DDBJ databases">
        <title>Sequencing the genomes of 1000 actinobacteria strains.</title>
        <authorList>
            <person name="Klenk H.-P."/>
        </authorList>
    </citation>
    <scope>NUCLEOTIDE SEQUENCE [LARGE SCALE GENOMIC DNA]</scope>
    <source>
        <strain evidence="1 2">DSM 100204</strain>
    </source>
</reference>
<protein>
    <submittedName>
        <fullName evidence="1">Uncharacterized protein</fullName>
    </submittedName>
</protein>
<accession>A0ABS2M0W2</accession>
<evidence type="ECO:0000313" key="2">
    <source>
        <dbReference type="Proteomes" id="UP000764837"/>
    </source>
</evidence>
<dbReference type="RefSeq" id="WP_204944717.1">
    <property type="nucleotide sequence ID" value="NZ_JAFBBP010000001.1"/>
</dbReference>
<dbReference type="Pfam" id="PF19953">
    <property type="entry name" value="EACC1"/>
    <property type="match status" value="1"/>
</dbReference>
<dbReference type="InterPro" id="IPR045428">
    <property type="entry name" value="EACC1"/>
</dbReference>
<name>A0ABS2M0W2_9ACTN</name>
<gene>
    <name evidence="1" type="ORF">JOD64_005307</name>
</gene>
<sequence>MQILLTTAAPTDGEELGSLYRVLLQAPTVRGGAQLRLREAPPRPGEMGGAFEAIQLVVESAFQVANLVIAIAAWRSTRKPPPTITIRIDSRSAEITSDQPEQIDRVIESLRDPEF</sequence>